<sequence length="153" mass="17393">MSDNKFLSNDDESFLQGSTDYSSIDEQTQENDLTVLRSQMSADELVSDNDVIKTEILIEQGRQEDEDEQEDEDYSSDYSEGYTTTMTAPTTVDVWAILKKSAINLVLPFINGVMLGFGEIFAHEIGFRYGWLGARVVPVRRTQTRKQTQSQFL</sequence>
<protein>
    <recommendedName>
        <fullName evidence="4">Mitochondrial import protein 1</fullName>
    </recommendedName>
</protein>
<evidence type="ECO:0000313" key="2">
    <source>
        <dbReference type="EMBL" id="CAK7920959.1"/>
    </source>
</evidence>
<dbReference type="Proteomes" id="UP001497600">
    <property type="component" value="Chromosome H"/>
</dbReference>
<feature type="region of interest" description="Disordered" evidence="1">
    <location>
        <begin position="57"/>
        <end position="82"/>
    </location>
</feature>
<dbReference type="EMBL" id="OZ004260">
    <property type="protein sequence ID" value="CAK7920959.1"/>
    <property type="molecule type" value="Genomic_DNA"/>
</dbReference>
<organism evidence="2 3">
    <name type="scientific">[Candida] anglica</name>
    <dbReference type="NCBI Taxonomy" id="148631"/>
    <lineage>
        <taxon>Eukaryota</taxon>
        <taxon>Fungi</taxon>
        <taxon>Dikarya</taxon>
        <taxon>Ascomycota</taxon>
        <taxon>Saccharomycotina</taxon>
        <taxon>Pichiomycetes</taxon>
        <taxon>Debaryomycetaceae</taxon>
        <taxon>Kurtzmaniella</taxon>
    </lineage>
</organism>
<evidence type="ECO:0000256" key="1">
    <source>
        <dbReference type="SAM" id="MobiDB-lite"/>
    </source>
</evidence>
<dbReference type="InterPro" id="IPR013262">
    <property type="entry name" value="OMP_MIM1/TOM13_mt"/>
</dbReference>
<evidence type="ECO:0000313" key="3">
    <source>
        <dbReference type="Proteomes" id="UP001497600"/>
    </source>
</evidence>
<feature type="compositionally biased region" description="Acidic residues" evidence="1">
    <location>
        <begin position="64"/>
        <end position="75"/>
    </location>
</feature>
<reference evidence="2 3" key="1">
    <citation type="submission" date="2024-01" db="EMBL/GenBank/DDBJ databases">
        <authorList>
            <consortium name="Genoscope - CEA"/>
            <person name="William W."/>
        </authorList>
    </citation>
    <scope>NUCLEOTIDE SEQUENCE [LARGE SCALE GENOMIC DNA]</scope>
    <source>
        <strain evidence="2 3">29B2s-10</strain>
    </source>
</reference>
<feature type="compositionally biased region" description="Polar residues" evidence="1">
    <location>
        <begin position="15"/>
        <end position="36"/>
    </location>
</feature>
<accession>A0ABP0EMT7</accession>
<proteinExistence type="predicted"/>
<gene>
    <name evidence="2" type="ORF">CAAN4_H08482</name>
</gene>
<dbReference type="Pfam" id="PF08219">
    <property type="entry name" value="TOM13"/>
    <property type="match status" value="1"/>
</dbReference>
<feature type="region of interest" description="Disordered" evidence="1">
    <location>
        <begin position="1"/>
        <end position="36"/>
    </location>
</feature>
<dbReference type="PANTHER" id="PTHR28241">
    <property type="entry name" value="MITOCHONDRIAL IMPORT PROTEIN 1"/>
    <property type="match status" value="1"/>
</dbReference>
<evidence type="ECO:0008006" key="4">
    <source>
        <dbReference type="Google" id="ProtNLM"/>
    </source>
</evidence>
<name>A0ABP0EMT7_9ASCO</name>
<keyword evidence="3" id="KW-1185">Reference proteome</keyword>
<dbReference type="PANTHER" id="PTHR28241:SF1">
    <property type="entry name" value="MITOCHONDRIAL IMPORT PROTEIN 1"/>
    <property type="match status" value="1"/>
</dbReference>